<dbReference type="AlphaFoldDB" id="A0A2P2ISM4"/>
<proteinExistence type="predicted"/>
<dbReference type="EMBL" id="GGEC01003737">
    <property type="protein sequence ID" value="MBW84220.1"/>
    <property type="molecule type" value="Transcribed_RNA"/>
</dbReference>
<organism evidence="1">
    <name type="scientific">Rhizophora mucronata</name>
    <name type="common">Asiatic mangrove</name>
    <dbReference type="NCBI Taxonomy" id="61149"/>
    <lineage>
        <taxon>Eukaryota</taxon>
        <taxon>Viridiplantae</taxon>
        <taxon>Streptophyta</taxon>
        <taxon>Embryophyta</taxon>
        <taxon>Tracheophyta</taxon>
        <taxon>Spermatophyta</taxon>
        <taxon>Magnoliopsida</taxon>
        <taxon>eudicotyledons</taxon>
        <taxon>Gunneridae</taxon>
        <taxon>Pentapetalae</taxon>
        <taxon>rosids</taxon>
        <taxon>fabids</taxon>
        <taxon>Malpighiales</taxon>
        <taxon>Rhizophoraceae</taxon>
        <taxon>Rhizophora</taxon>
    </lineage>
</organism>
<accession>A0A2P2ISM4</accession>
<reference evidence="1" key="1">
    <citation type="submission" date="2018-02" db="EMBL/GenBank/DDBJ databases">
        <title>Rhizophora mucronata_Transcriptome.</title>
        <authorList>
            <person name="Meera S.P."/>
            <person name="Sreeshan A."/>
            <person name="Augustine A."/>
        </authorList>
    </citation>
    <scope>NUCLEOTIDE SEQUENCE</scope>
    <source>
        <tissue evidence="1">Leaf</tissue>
    </source>
</reference>
<protein>
    <submittedName>
        <fullName evidence="1">Uncharacterized protein</fullName>
    </submittedName>
</protein>
<evidence type="ECO:0000313" key="1">
    <source>
        <dbReference type="EMBL" id="MBW84220.1"/>
    </source>
</evidence>
<name>A0A2P2ISM4_RHIMU</name>
<sequence length="51" mass="6180">MLFSHPLFHILDEIYEHFLFYEEMKGNTNYSFSFSCNLWAFGCSLYVLNFI</sequence>